<dbReference type="PANTHER" id="PTHR35024">
    <property type="entry name" value="HYPOTHETICAL CYTOSOLIC PROTEIN"/>
    <property type="match status" value="1"/>
</dbReference>
<gene>
    <name evidence="1" type="ORF">METZ01_LOCUS257110</name>
</gene>
<proteinExistence type="predicted"/>
<protein>
    <recommendedName>
        <fullName evidence="2">Polymer-forming cytoskeletal protein</fullName>
    </recommendedName>
</protein>
<accession>A0A382IX99</accession>
<dbReference type="PANTHER" id="PTHR35024:SF4">
    <property type="entry name" value="POLYMER-FORMING CYTOSKELETAL PROTEIN"/>
    <property type="match status" value="1"/>
</dbReference>
<sequence>MGPELEIHGDVKVSGSLLIYGKIFGNIQSNGAVRTASGSEVKGNITAKEVTIGGKVDGDVNVDKKVTLGDASSLTGNLQATTLTIEEGAQFEGVCNMAHNGQSINKKT</sequence>
<dbReference type="EMBL" id="UINC01070252">
    <property type="protein sequence ID" value="SVC04256.1"/>
    <property type="molecule type" value="Genomic_DNA"/>
</dbReference>
<dbReference type="InterPro" id="IPR007607">
    <property type="entry name" value="BacA/B"/>
</dbReference>
<organism evidence="1">
    <name type="scientific">marine metagenome</name>
    <dbReference type="NCBI Taxonomy" id="408172"/>
    <lineage>
        <taxon>unclassified sequences</taxon>
        <taxon>metagenomes</taxon>
        <taxon>ecological metagenomes</taxon>
    </lineage>
</organism>
<dbReference type="AlphaFoldDB" id="A0A382IX99"/>
<evidence type="ECO:0000313" key="1">
    <source>
        <dbReference type="EMBL" id="SVC04256.1"/>
    </source>
</evidence>
<evidence type="ECO:0008006" key="2">
    <source>
        <dbReference type="Google" id="ProtNLM"/>
    </source>
</evidence>
<reference evidence="1" key="1">
    <citation type="submission" date="2018-05" db="EMBL/GenBank/DDBJ databases">
        <authorList>
            <person name="Lanie J.A."/>
            <person name="Ng W.-L."/>
            <person name="Kazmierczak K.M."/>
            <person name="Andrzejewski T.M."/>
            <person name="Davidsen T.M."/>
            <person name="Wayne K.J."/>
            <person name="Tettelin H."/>
            <person name="Glass J.I."/>
            <person name="Rusch D."/>
            <person name="Podicherti R."/>
            <person name="Tsui H.-C.T."/>
            <person name="Winkler M.E."/>
        </authorList>
    </citation>
    <scope>NUCLEOTIDE SEQUENCE</scope>
</reference>
<dbReference type="Pfam" id="PF04519">
    <property type="entry name" value="Bactofilin"/>
    <property type="match status" value="1"/>
</dbReference>
<name>A0A382IX99_9ZZZZ</name>